<organism evidence="1 2">
    <name type="scientific">Dulcicalothrix desertica PCC 7102</name>
    <dbReference type="NCBI Taxonomy" id="232991"/>
    <lineage>
        <taxon>Bacteria</taxon>
        <taxon>Bacillati</taxon>
        <taxon>Cyanobacteriota</taxon>
        <taxon>Cyanophyceae</taxon>
        <taxon>Nostocales</taxon>
        <taxon>Calotrichaceae</taxon>
        <taxon>Dulcicalothrix</taxon>
    </lineage>
</organism>
<protein>
    <submittedName>
        <fullName evidence="1">Uncharacterized protein</fullName>
    </submittedName>
</protein>
<accession>A0A433VRZ4</accession>
<evidence type="ECO:0000313" key="1">
    <source>
        <dbReference type="EMBL" id="RUT08841.1"/>
    </source>
</evidence>
<dbReference type="Proteomes" id="UP000271624">
    <property type="component" value="Unassembled WGS sequence"/>
</dbReference>
<evidence type="ECO:0000313" key="2">
    <source>
        <dbReference type="Proteomes" id="UP000271624"/>
    </source>
</evidence>
<dbReference type="AlphaFoldDB" id="A0A433VRZ4"/>
<gene>
    <name evidence="1" type="ORF">DSM106972_008940</name>
</gene>
<keyword evidence="2" id="KW-1185">Reference proteome</keyword>
<sequence>MITREIKTTLPTTKELNQYVNQGATYENVRDTIHVIADFLHDINRPHWLAQALSEYRYSKQWSELEKYVAKQQEKYPQIISAPSVIWYERGVLVKTESEQKLVAPARIATRHEFQSLIEKSDIRLHQGEYILLDEGVFELGDNLCPLSRQYYSKPVISNS</sequence>
<dbReference type="EMBL" id="RSCL01000002">
    <property type="protein sequence ID" value="RUT08841.1"/>
    <property type="molecule type" value="Genomic_DNA"/>
</dbReference>
<reference evidence="1" key="1">
    <citation type="submission" date="2018-12" db="EMBL/GenBank/DDBJ databases">
        <authorList>
            <person name="Will S."/>
            <person name="Neumann-Schaal M."/>
            <person name="Henke P."/>
        </authorList>
    </citation>
    <scope>NUCLEOTIDE SEQUENCE</scope>
    <source>
        <strain evidence="1">PCC 7102</strain>
    </source>
</reference>
<reference evidence="1" key="2">
    <citation type="journal article" date="2019" name="Genome Biol. Evol.">
        <title>Day and night: Metabolic profiles and evolutionary relationships of six axenic non-marine cyanobacteria.</title>
        <authorList>
            <person name="Will S.E."/>
            <person name="Henke P."/>
            <person name="Boedeker C."/>
            <person name="Huang S."/>
            <person name="Brinkmann H."/>
            <person name="Rohde M."/>
            <person name="Jarek M."/>
            <person name="Friedl T."/>
            <person name="Seufert S."/>
            <person name="Schumacher M."/>
            <person name="Overmann J."/>
            <person name="Neumann-Schaal M."/>
            <person name="Petersen J."/>
        </authorList>
    </citation>
    <scope>NUCLEOTIDE SEQUENCE [LARGE SCALE GENOMIC DNA]</scope>
    <source>
        <strain evidence="1">PCC 7102</strain>
    </source>
</reference>
<dbReference type="RefSeq" id="WP_127079281.1">
    <property type="nucleotide sequence ID" value="NZ_RSCL01000002.1"/>
</dbReference>
<name>A0A433VRZ4_9CYAN</name>
<proteinExistence type="predicted"/>
<comment type="caution">
    <text evidence="1">The sequence shown here is derived from an EMBL/GenBank/DDBJ whole genome shotgun (WGS) entry which is preliminary data.</text>
</comment>